<organism evidence="3">
    <name type="scientific">mine drainage metagenome</name>
    <dbReference type="NCBI Taxonomy" id="410659"/>
    <lineage>
        <taxon>unclassified sequences</taxon>
        <taxon>metagenomes</taxon>
        <taxon>ecological metagenomes</taxon>
    </lineage>
</organism>
<dbReference type="InterPro" id="IPR010998">
    <property type="entry name" value="Integrase_recombinase_N"/>
</dbReference>
<name>E6PXP3_9ZZZZ</name>
<accession>E6PXP3</accession>
<dbReference type="EMBL" id="CABN01000043">
    <property type="protein sequence ID" value="CBH99702.1"/>
    <property type="molecule type" value="Genomic_DNA"/>
</dbReference>
<protein>
    <recommendedName>
        <fullName evidence="2">Core-binding (CB) domain-containing protein</fullName>
    </recommendedName>
</protein>
<evidence type="ECO:0000313" key="3">
    <source>
        <dbReference type="EMBL" id="CBH99702.1"/>
    </source>
</evidence>
<dbReference type="PROSITE" id="PS51900">
    <property type="entry name" value="CB"/>
    <property type="match status" value="1"/>
</dbReference>
<feature type="domain" description="Core-binding (CB)" evidence="2">
    <location>
        <begin position="116"/>
        <end position="199"/>
    </location>
</feature>
<dbReference type="Gene3D" id="1.10.150.130">
    <property type="match status" value="1"/>
</dbReference>
<gene>
    <name evidence="3" type="ORF">CARN3_0647</name>
</gene>
<dbReference type="InterPro" id="IPR004107">
    <property type="entry name" value="Integrase_SAM-like_N"/>
</dbReference>
<dbReference type="GO" id="GO:0003677">
    <property type="term" value="F:DNA binding"/>
    <property type="evidence" value="ECO:0007669"/>
    <property type="project" value="UniProtKB-KW"/>
</dbReference>
<dbReference type="GO" id="GO:0015074">
    <property type="term" value="P:DNA integration"/>
    <property type="evidence" value="ECO:0007669"/>
    <property type="project" value="InterPro"/>
</dbReference>
<keyword evidence="1" id="KW-0238">DNA-binding</keyword>
<proteinExistence type="predicted"/>
<dbReference type="SUPFAM" id="SSF47823">
    <property type="entry name" value="lambda integrase-like, N-terminal domain"/>
    <property type="match status" value="1"/>
</dbReference>
<dbReference type="Pfam" id="PF02899">
    <property type="entry name" value="Phage_int_SAM_1"/>
    <property type="match status" value="1"/>
</dbReference>
<comment type="caution">
    <text evidence="3">The sequence shown here is derived from an EMBL/GenBank/DDBJ whole genome shotgun (WGS) entry which is preliminary data.</text>
</comment>
<evidence type="ECO:0000259" key="2">
    <source>
        <dbReference type="PROSITE" id="PS51900"/>
    </source>
</evidence>
<reference evidence="3" key="1">
    <citation type="submission" date="2009-10" db="EMBL/GenBank/DDBJ databases">
        <title>Diversity of trophic interactions inside an arsenic-rich microbial ecosystem.</title>
        <authorList>
            <person name="Bertin P.N."/>
            <person name="Heinrich-Salmeron A."/>
            <person name="Pelletier E."/>
            <person name="Goulhen-Chollet F."/>
            <person name="Arsene-Ploetze F."/>
            <person name="Gallien S."/>
            <person name="Calteau A."/>
            <person name="Vallenet D."/>
            <person name="Casiot C."/>
            <person name="Chane-Woon-Ming B."/>
            <person name="Giloteaux L."/>
            <person name="Barakat M."/>
            <person name="Bonnefoy V."/>
            <person name="Bruneel O."/>
            <person name="Chandler M."/>
            <person name="Cleiss J."/>
            <person name="Duran R."/>
            <person name="Elbaz-Poulichet F."/>
            <person name="Fonknechten N."/>
            <person name="Lauga B."/>
            <person name="Mornico D."/>
            <person name="Ortet P."/>
            <person name="Schaeffer C."/>
            <person name="Siguier P."/>
            <person name="Alexander Thil Smith A."/>
            <person name="Van Dorsselaer A."/>
            <person name="Weissenbach J."/>
            <person name="Medigue C."/>
            <person name="Le Paslier D."/>
        </authorList>
    </citation>
    <scope>NUCLEOTIDE SEQUENCE</scope>
</reference>
<sequence length="223" mass="26418">MFERILFRRSNLSRHRNGPYAKERERYLTLLMEEGRSLPTLRQIANLLYHMAEQLPLSLPSVTPTQIEAAARQWSATLVRCRISRHRMETKFVFHATNWLRMLGRLQKPESQLPFTTEQDAFLQFEQQERGLADASLKMHKTHLRPFLNWAADQVKTLRKITPEDLSRYFVWQAAQRRWKRTTISNHVKALRNFFRFAESMNWCAAGLASTIDAPRIYKVSVW</sequence>
<dbReference type="InterPro" id="IPR044068">
    <property type="entry name" value="CB"/>
</dbReference>
<evidence type="ECO:0000256" key="1">
    <source>
        <dbReference type="ARBA" id="ARBA00023125"/>
    </source>
</evidence>
<dbReference type="AlphaFoldDB" id="E6PXP3"/>